<evidence type="ECO:0000256" key="3">
    <source>
        <dbReference type="ARBA" id="ARBA00022884"/>
    </source>
</evidence>
<proteinExistence type="inferred from homology"/>
<accession>A0A517ZBL9</accession>
<evidence type="ECO:0000256" key="8">
    <source>
        <dbReference type="RuleBase" id="RU003870"/>
    </source>
</evidence>
<evidence type="ECO:0000313" key="11">
    <source>
        <dbReference type="Proteomes" id="UP000320496"/>
    </source>
</evidence>
<dbReference type="Gene3D" id="3.90.930.12">
    <property type="entry name" value="Ribosomal protein L6, alpha-beta domain"/>
    <property type="match status" value="2"/>
</dbReference>
<dbReference type="InterPro" id="IPR002358">
    <property type="entry name" value="Ribosomal_uL6_CS"/>
</dbReference>
<evidence type="ECO:0000256" key="2">
    <source>
        <dbReference type="ARBA" id="ARBA00022730"/>
    </source>
</evidence>
<sequence length="182" mass="20063">MSRIGKKPVEIAAGVEIAINGNDIRVKGPNGELTFRHHPRMSVKWDEESRNVVVERPSDASEDRALHGLTRAIINNMVQGVQKPFEKKLEIVGVGYNASINGKELALQVGFANTVKLPIPELVDCQLPSPTQIHLKSIDKHQVGQFAANIRQVRPPEPYKGKGIRYSDEQVRRKAGKAFAGG</sequence>
<dbReference type="GO" id="GO:0002181">
    <property type="term" value="P:cytoplasmic translation"/>
    <property type="evidence" value="ECO:0007669"/>
    <property type="project" value="TreeGrafter"/>
</dbReference>
<gene>
    <name evidence="6 10" type="primary">rplF</name>
    <name evidence="10" type="ORF">Mal4_42100</name>
</gene>
<dbReference type="FunFam" id="3.90.930.12:FF:000001">
    <property type="entry name" value="50S ribosomal protein L6"/>
    <property type="match status" value="1"/>
</dbReference>
<dbReference type="GO" id="GO:0003735">
    <property type="term" value="F:structural constituent of ribosome"/>
    <property type="evidence" value="ECO:0007669"/>
    <property type="project" value="UniProtKB-UniRule"/>
</dbReference>
<feature type="domain" description="Large ribosomal subunit protein uL6 alpha-beta" evidence="9">
    <location>
        <begin position="13"/>
        <end position="83"/>
    </location>
</feature>
<keyword evidence="11" id="KW-1185">Reference proteome</keyword>
<protein>
    <recommendedName>
        <fullName evidence="6">Large ribosomal subunit protein uL6</fullName>
    </recommendedName>
</protein>
<dbReference type="PROSITE" id="PS00525">
    <property type="entry name" value="RIBOSOMAL_L6_1"/>
    <property type="match status" value="1"/>
</dbReference>
<dbReference type="InterPro" id="IPR036789">
    <property type="entry name" value="Ribosomal_uL6-like_a/b-dom_sf"/>
</dbReference>
<evidence type="ECO:0000256" key="5">
    <source>
        <dbReference type="ARBA" id="ARBA00023274"/>
    </source>
</evidence>
<dbReference type="GO" id="GO:0022625">
    <property type="term" value="C:cytosolic large ribosomal subunit"/>
    <property type="evidence" value="ECO:0007669"/>
    <property type="project" value="UniProtKB-UniRule"/>
</dbReference>
<dbReference type="KEGG" id="mri:Mal4_42100"/>
<dbReference type="RefSeq" id="WP_145370997.1">
    <property type="nucleotide sequence ID" value="NZ_CP036275.1"/>
</dbReference>
<dbReference type="EMBL" id="CP036275">
    <property type="protein sequence ID" value="QDU39857.1"/>
    <property type="molecule type" value="Genomic_DNA"/>
</dbReference>
<comment type="function">
    <text evidence="6 8">This protein binds to the 23S rRNA, and is important in its secondary structure. It is located near the subunit interface in the base of the L7/L12 stalk, and near the tRNA binding site of the peptidyltransferase center.</text>
</comment>
<dbReference type="AlphaFoldDB" id="A0A517ZBL9"/>
<evidence type="ECO:0000256" key="1">
    <source>
        <dbReference type="ARBA" id="ARBA00009356"/>
    </source>
</evidence>
<comment type="subunit">
    <text evidence="6">Part of the 50S ribosomal subunit.</text>
</comment>
<keyword evidence="4 6" id="KW-0689">Ribosomal protein</keyword>
<comment type="similarity">
    <text evidence="1 6 7">Belongs to the universal ribosomal protein uL6 family.</text>
</comment>
<evidence type="ECO:0000313" key="10">
    <source>
        <dbReference type="EMBL" id="QDU39857.1"/>
    </source>
</evidence>
<evidence type="ECO:0000256" key="7">
    <source>
        <dbReference type="RuleBase" id="RU003869"/>
    </source>
</evidence>
<dbReference type="FunFam" id="3.90.930.12:FF:000002">
    <property type="entry name" value="50S ribosomal protein L6"/>
    <property type="match status" value="1"/>
</dbReference>
<keyword evidence="2 6" id="KW-0699">rRNA-binding</keyword>
<keyword evidence="3 6" id="KW-0694">RNA-binding</keyword>
<dbReference type="InterPro" id="IPR019906">
    <property type="entry name" value="Ribosomal_uL6_bac-type"/>
</dbReference>
<dbReference type="NCBIfam" id="TIGR03654">
    <property type="entry name" value="L6_bact"/>
    <property type="match status" value="1"/>
</dbReference>
<dbReference type="Proteomes" id="UP000320496">
    <property type="component" value="Chromosome"/>
</dbReference>
<feature type="domain" description="Large ribosomal subunit protein uL6 alpha-beta" evidence="9">
    <location>
        <begin position="92"/>
        <end position="166"/>
    </location>
</feature>
<dbReference type="PRINTS" id="PR00059">
    <property type="entry name" value="RIBOSOMALL6"/>
</dbReference>
<evidence type="ECO:0000259" key="9">
    <source>
        <dbReference type="Pfam" id="PF00347"/>
    </source>
</evidence>
<dbReference type="PIRSF" id="PIRSF002162">
    <property type="entry name" value="Ribosomal_L6"/>
    <property type="match status" value="1"/>
</dbReference>
<dbReference type="OrthoDB" id="9805007at2"/>
<dbReference type="PANTHER" id="PTHR11655">
    <property type="entry name" value="60S/50S RIBOSOMAL PROTEIN L6/L9"/>
    <property type="match status" value="1"/>
</dbReference>
<reference evidence="10 11" key="1">
    <citation type="submission" date="2019-02" db="EMBL/GenBank/DDBJ databases">
        <title>Deep-cultivation of Planctomycetes and their phenomic and genomic characterization uncovers novel biology.</title>
        <authorList>
            <person name="Wiegand S."/>
            <person name="Jogler M."/>
            <person name="Boedeker C."/>
            <person name="Pinto D."/>
            <person name="Vollmers J."/>
            <person name="Rivas-Marin E."/>
            <person name="Kohn T."/>
            <person name="Peeters S.H."/>
            <person name="Heuer A."/>
            <person name="Rast P."/>
            <person name="Oberbeckmann S."/>
            <person name="Bunk B."/>
            <person name="Jeske O."/>
            <person name="Meyerdierks A."/>
            <person name="Storesund J.E."/>
            <person name="Kallscheuer N."/>
            <person name="Luecker S."/>
            <person name="Lage O.M."/>
            <person name="Pohl T."/>
            <person name="Merkel B.J."/>
            <person name="Hornburger P."/>
            <person name="Mueller R.-W."/>
            <person name="Bruemmer F."/>
            <person name="Labrenz M."/>
            <person name="Spormann A.M."/>
            <person name="Op den Camp H."/>
            <person name="Overmann J."/>
            <person name="Amann R."/>
            <person name="Jetten M.S.M."/>
            <person name="Mascher T."/>
            <person name="Medema M.H."/>
            <person name="Devos D.P."/>
            <person name="Kaster A.-K."/>
            <person name="Ovreas L."/>
            <person name="Rohde M."/>
            <person name="Galperin M.Y."/>
            <person name="Jogler C."/>
        </authorList>
    </citation>
    <scope>NUCLEOTIDE SEQUENCE [LARGE SCALE GENOMIC DNA]</scope>
    <source>
        <strain evidence="10 11">Mal4</strain>
    </source>
</reference>
<dbReference type="GO" id="GO:0019843">
    <property type="term" value="F:rRNA binding"/>
    <property type="evidence" value="ECO:0007669"/>
    <property type="project" value="UniProtKB-UniRule"/>
</dbReference>
<dbReference type="PANTHER" id="PTHR11655:SF14">
    <property type="entry name" value="LARGE RIBOSOMAL SUBUNIT PROTEIN UL6M"/>
    <property type="match status" value="1"/>
</dbReference>
<dbReference type="SUPFAM" id="SSF56053">
    <property type="entry name" value="Ribosomal protein L6"/>
    <property type="match status" value="2"/>
</dbReference>
<dbReference type="HAMAP" id="MF_01365_B">
    <property type="entry name" value="Ribosomal_uL6_B"/>
    <property type="match status" value="1"/>
</dbReference>
<keyword evidence="5 6" id="KW-0687">Ribonucleoprotein</keyword>
<evidence type="ECO:0000256" key="6">
    <source>
        <dbReference type="HAMAP-Rule" id="MF_01365"/>
    </source>
</evidence>
<dbReference type="Pfam" id="PF00347">
    <property type="entry name" value="Ribosomal_L6"/>
    <property type="match status" value="2"/>
</dbReference>
<evidence type="ECO:0000256" key="4">
    <source>
        <dbReference type="ARBA" id="ARBA00022980"/>
    </source>
</evidence>
<dbReference type="InterPro" id="IPR020040">
    <property type="entry name" value="Ribosomal_uL6_a/b-dom"/>
</dbReference>
<name>A0A517ZBL9_9PLAN</name>
<dbReference type="InterPro" id="IPR000702">
    <property type="entry name" value="Ribosomal_uL6-like"/>
</dbReference>
<organism evidence="10 11">
    <name type="scientific">Maioricimonas rarisocia</name>
    <dbReference type="NCBI Taxonomy" id="2528026"/>
    <lineage>
        <taxon>Bacteria</taxon>
        <taxon>Pseudomonadati</taxon>
        <taxon>Planctomycetota</taxon>
        <taxon>Planctomycetia</taxon>
        <taxon>Planctomycetales</taxon>
        <taxon>Planctomycetaceae</taxon>
        <taxon>Maioricimonas</taxon>
    </lineage>
</organism>